<accession>A0A6J5LQW5</accession>
<name>A0A6J5LQW5_9CAUD</name>
<keyword evidence="1" id="KW-1188">Viral release from host cell</keyword>
<protein>
    <submittedName>
        <fullName evidence="7">COG3740 Phage head maturation protease</fullName>
    </submittedName>
</protein>
<evidence type="ECO:0000256" key="3">
    <source>
        <dbReference type="ARBA" id="ARBA00022801"/>
    </source>
</evidence>
<sequence length="177" mass="19602">MTIETRAYETELEIRSTGDGRTICGICVPYNVEQRINTTLTEVFRAGAFSRVIPNAHRVKLLVGHDAQALPIGRATLLREDTNGLYGEFRVSKGSRADDILELVRDGALSELSIGFQPLKDNRRKDGVVERIAAHLAEVSLVTFGAYGHQAQVVGVRDQSTTPNLDTIEELLKDIRR</sequence>
<reference evidence="7" key="1">
    <citation type="submission" date="2020-04" db="EMBL/GenBank/DDBJ databases">
        <authorList>
            <person name="Chiriac C."/>
            <person name="Salcher M."/>
            <person name="Ghai R."/>
            <person name="Kavagutti S V."/>
        </authorList>
    </citation>
    <scope>NUCLEOTIDE SEQUENCE</scope>
</reference>
<dbReference type="GO" id="GO:0008233">
    <property type="term" value="F:peptidase activity"/>
    <property type="evidence" value="ECO:0007669"/>
    <property type="project" value="UniProtKB-KW"/>
</dbReference>
<dbReference type="Pfam" id="PF04586">
    <property type="entry name" value="Peptidase_S78"/>
    <property type="match status" value="1"/>
</dbReference>
<evidence type="ECO:0000256" key="4">
    <source>
        <dbReference type="ARBA" id="ARBA00022950"/>
    </source>
</evidence>
<dbReference type="GO" id="GO:0046797">
    <property type="term" value="P:viral procapsid maturation"/>
    <property type="evidence" value="ECO:0007669"/>
    <property type="project" value="UniProtKB-KW"/>
</dbReference>
<proteinExistence type="predicted"/>
<dbReference type="EMBL" id="LR796303">
    <property type="protein sequence ID" value="CAB4135400.1"/>
    <property type="molecule type" value="Genomic_DNA"/>
</dbReference>
<evidence type="ECO:0000256" key="1">
    <source>
        <dbReference type="ARBA" id="ARBA00022612"/>
    </source>
</evidence>
<evidence type="ECO:0000259" key="6">
    <source>
        <dbReference type="Pfam" id="PF04586"/>
    </source>
</evidence>
<dbReference type="InterPro" id="IPR006433">
    <property type="entry name" value="Prohead_protease"/>
</dbReference>
<dbReference type="GO" id="GO:0006508">
    <property type="term" value="P:proteolysis"/>
    <property type="evidence" value="ECO:0007669"/>
    <property type="project" value="UniProtKB-KW"/>
</dbReference>
<organism evidence="7">
    <name type="scientific">uncultured Caudovirales phage</name>
    <dbReference type="NCBI Taxonomy" id="2100421"/>
    <lineage>
        <taxon>Viruses</taxon>
        <taxon>Duplodnaviria</taxon>
        <taxon>Heunggongvirae</taxon>
        <taxon>Uroviricota</taxon>
        <taxon>Caudoviricetes</taxon>
        <taxon>Peduoviridae</taxon>
        <taxon>Maltschvirus</taxon>
        <taxon>Maltschvirus maltsch</taxon>
    </lineage>
</organism>
<evidence type="ECO:0000256" key="5">
    <source>
        <dbReference type="ARBA" id="ARBA00023045"/>
    </source>
</evidence>
<keyword evidence="5" id="KW-1273">Viral capsid maturation</keyword>
<keyword evidence="4" id="KW-0118">Viral capsid assembly</keyword>
<evidence type="ECO:0000313" key="9">
    <source>
        <dbReference type="EMBL" id="CAB4180487.1"/>
    </source>
</evidence>
<evidence type="ECO:0000256" key="2">
    <source>
        <dbReference type="ARBA" id="ARBA00022670"/>
    </source>
</evidence>
<keyword evidence="3" id="KW-0378">Hydrolase</keyword>
<dbReference type="NCBIfam" id="TIGR01543">
    <property type="entry name" value="proheadase_HK97"/>
    <property type="match status" value="1"/>
</dbReference>
<keyword evidence="2 7" id="KW-0645">Protease</keyword>
<feature type="domain" description="Prohead serine protease" evidence="6">
    <location>
        <begin position="11"/>
        <end position="150"/>
    </location>
</feature>
<dbReference type="InterPro" id="IPR054613">
    <property type="entry name" value="Peptidase_S78_dom"/>
</dbReference>
<dbReference type="EMBL" id="LR796925">
    <property type="protein sequence ID" value="CAB4173853.1"/>
    <property type="molecule type" value="Genomic_DNA"/>
</dbReference>
<evidence type="ECO:0000313" key="8">
    <source>
        <dbReference type="EMBL" id="CAB4173853.1"/>
    </source>
</evidence>
<evidence type="ECO:0000313" key="7">
    <source>
        <dbReference type="EMBL" id="CAB4135400.1"/>
    </source>
</evidence>
<gene>
    <name evidence="9" type="ORF">UFOVP1037_34</name>
    <name evidence="7" type="ORF">UFOVP287_4</name>
    <name evidence="8" type="ORF">UFOVP969_13</name>
</gene>
<dbReference type="EMBL" id="LR796998">
    <property type="protein sequence ID" value="CAB4180487.1"/>
    <property type="molecule type" value="Genomic_DNA"/>
</dbReference>